<accession>A0A1L7CW59</accession>
<sequence>MTTTTADPDTADAGPGRGARLRAALAGVGLAAGILAGAAVVDAPSAAAATADSHVALVYSDVLRTYATGFGPDPRTAVDNARRTVRDGNARWLAWQERGCVALAQNHLRDGWAHGESRSRVRQAARDHAGAGATVTLWGCAAGHRA</sequence>
<dbReference type="AlphaFoldDB" id="A0A1L7CW59"/>
<protein>
    <recommendedName>
        <fullName evidence="3">DUF4189 domain-containing protein</fullName>
    </recommendedName>
</protein>
<evidence type="ECO:0000313" key="2">
    <source>
        <dbReference type="Proteomes" id="UP000185469"/>
    </source>
</evidence>
<reference evidence="1 2" key="1">
    <citation type="submission" date="2014-08" db="EMBL/GenBank/DDBJ databases">
        <title>Complete genome sequence of Corynebacterium sphenisci CECT 5990(T) (=DSM 44792(T)), isolated from healthy wild penguins.</title>
        <authorList>
            <person name="Ruckert C."/>
            <person name="Albersmeier A."/>
            <person name="Winkler A."/>
            <person name="Kalinowski J."/>
        </authorList>
    </citation>
    <scope>NUCLEOTIDE SEQUENCE [LARGE SCALE GENOMIC DNA]</scope>
    <source>
        <strain evidence="1 2">DSM 44792</strain>
    </source>
</reference>
<dbReference type="EMBL" id="CP009248">
    <property type="protein sequence ID" value="APT90048.1"/>
    <property type="molecule type" value="Genomic_DNA"/>
</dbReference>
<evidence type="ECO:0000313" key="1">
    <source>
        <dbReference type="EMBL" id="APT90048.1"/>
    </source>
</evidence>
<proteinExistence type="predicted"/>
<dbReference type="RefSeq" id="WP_075691254.1">
    <property type="nucleotide sequence ID" value="NZ_CP009248.1"/>
</dbReference>
<dbReference type="KEGG" id="csph:CSPHI_01965"/>
<name>A0A1L7CW59_9CORY</name>
<evidence type="ECO:0008006" key="3">
    <source>
        <dbReference type="Google" id="ProtNLM"/>
    </source>
</evidence>
<dbReference type="Proteomes" id="UP000185469">
    <property type="component" value="Chromosome"/>
</dbReference>
<gene>
    <name evidence="1" type="ORF">CSPHI_01965</name>
</gene>
<keyword evidence="2" id="KW-1185">Reference proteome</keyword>
<organism evidence="1 2">
    <name type="scientific">Corynebacterium sphenisci DSM 44792</name>
    <dbReference type="NCBI Taxonomy" id="1437874"/>
    <lineage>
        <taxon>Bacteria</taxon>
        <taxon>Bacillati</taxon>
        <taxon>Actinomycetota</taxon>
        <taxon>Actinomycetes</taxon>
        <taxon>Mycobacteriales</taxon>
        <taxon>Corynebacteriaceae</taxon>
        <taxon>Corynebacterium</taxon>
    </lineage>
</organism>